<dbReference type="PANTHER" id="PTHR11926:SF1407">
    <property type="entry name" value="7-DEOXYLOGANETIN GLUCOSYLTRANSFERASE-LIKE"/>
    <property type="match status" value="1"/>
</dbReference>
<sequence length="243" mass="27111">MRLLNSRGPNSLDGLPDFHFQTIPDGLPPAPTDADTTQDIPSPCDTTRKNCLDPFGKLLAKLNHTSSSDVPPVTCIFSDGVMSFSVIAAEEIGVPIVPFWKCMRHDLVIGESAVLPPEFIQETKGRGLMAKWRPQEEVLNHPAIEGFLTHSGWNSTIESLCGGVPMVCWPFFAEQQTNCRFACTAWGVGMEIDNDVERNEVEKLVRELMDGEKGEEDEEEGHGVEEKGRRGYWSEWFIKLEFG</sequence>
<dbReference type="PROSITE" id="PS00375">
    <property type="entry name" value="UDPGT"/>
    <property type="match status" value="1"/>
</dbReference>
<proteinExistence type="inferred from homology"/>
<evidence type="ECO:0000313" key="5">
    <source>
        <dbReference type="EMBL" id="KAA8545617.1"/>
    </source>
</evidence>
<reference evidence="5 6" key="1">
    <citation type="submission" date="2019-09" db="EMBL/GenBank/DDBJ databases">
        <title>A chromosome-level genome assembly of the Chinese tupelo Nyssa sinensis.</title>
        <authorList>
            <person name="Yang X."/>
            <person name="Kang M."/>
            <person name="Yang Y."/>
            <person name="Xiong H."/>
            <person name="Wang M."/>
            <person name="Zhang Z."/>
            <person name="Wang Z."/>
            <person name="Wu H."/>
            <person name="Ma T."/>
            <person name="Liu J."/>
            <person name="Xi Z."/>
        </authorList>
    </citation>
    <scope>NUCLEOTIDE SEQUENCE [LARGE SCALE GENOMIC DNA]</scope>
    <source>
        <strain evidence="5">J267</strain>
        <tissue evidence="5">Leaf</tissue>
    </source>
</reference>
<gene>
    <name evidence="5" type="ORF">F0562_020401</name>
</gene>
<dbReference type="InterPro" id="IPR035595">
    <property type="entry name" value="UDP_glycos_trans_CS"/>
</dbReference>
<dbReference type="OrthoDB" id="1927969at2759"/>
<dbReference type="SUPFAM" id="SSF53756">
    <property type="entry name" value="UDP-Glycosyltransferase/glycogen phosphorylase"/>
    <property type="match status" value="2"/>
</dbReference>
<evidence type="ECO:0000313" key="6">
    <source>
        <dbReference type="Proteomes" id="UP000325577"/>
    </source>
</evidence>
<dbReference type="GO" id="GO:0080044">
    <property type="term" value="F:quercetin 7-O-glucosyltransferase activity"/>
    <property type="evidence" value="ECO:0007669"/>
    <property type="project" value="TreeGrafter"/>
</dbReference>
<keyword evidence="3" id="KW-0328">Glycosyltransferase</keyword>
<dbReference type="InterPro" id="IPR002213">
    <property type="entry name" value="UDP_glucos_trans"/>
</dbReference>
<keyword evidence="2 3" id="KW-0808">Transferase</keyword>
<protein>
    <submittedName>
        <fullName evidence="5">Uncharacterized protein</fullName>
    </submittedName>
</protein>
<dbReference type="Proteomes" id="UP000325577">
    <property type="component" value="Linkage Group LG10"/>
</dbReference>
<name>A0A5J5BV19_9ASTE</name>
<evidence type="ECO:0000256" key="1">
    <source>
        <dbReference type="ARBA" id="ARBA00009995"/>
    </source>
</evidence>
<dbReference type="AlphaFoldDB" id="A0A5J5BV19"/>
<feature type="region of interest" description="Disordered" evidence="4">
    <location>
        <begin position="23"/>
        <end position="42"/>
    </location>
</feature>
<dbReference type="Gene3D" id="3.40.50.2000">
    <property type="entry name" value="Glycogen Phosphorylase B"/>
    <property type="match status" value="2"/>
</dbReference>
<dbReference type="GO" id="GO:0080043">
    <property type="term" value="F:quercetin 3-O-glucosyltransferase activity"/>
    <property type="evidence" value="ECO:0007669"/>
    <property type="project" value="TreeGrafter"/>
</dbReference>
<evidence type="ECO:0000256" key="4">
    <source>
        <dbReference type="SAM" id="MobiDB-lite"/>
    </source>
</evidence>
<organism evidence="5 6">
    <name type="scientific">Nyssa sinensis</name>
    <dbReference type="NCBI Taxonomy" id="561372"/>
    <lineage>
        <taxon>Eukaryota</taxon>
        <taxon>Viridiplantae</taxon>
        <taxon>Streptophyta</taxon>
        <taxon>Embryophyta</taxon>
        <taxon>Tracheophyta</taxon>
        <taxon>Spermatophyta</taxon>
        <taxon>Magnoliopsida</taxon>
        <taxon>eudicotyledons</taxon>
        <taxon>Gunneridae</taxon>
        <taxon>Pentapetalae</taxon>
        <taxon>asterids</taxon>
        <taxon>Cornales</taxon>
        <taxon>Nyssaceae</taxon>
        <taxon>Nyssa</taxon>
    </lineage>
</organism>
<comment type="similarity">
    <text evidence="1 3">Belongs to the UDP-glycosyltransferase family.</text>
</comment>
<dbReference type="PANTHER" id="PTHR11926">
    <property type="entry name" value="GLUCOSYL/GLUCURONOSYL TRANSFERASES"/>
    <property type="match status" value="1"/>
</dbReference>
<dbReference type="Pfam" id="PF00201">
    <property type="entry name" value="UDPGT"/>
    <property type="match status" value="1"/>
</dbReference>
<accession>A0A5J5BV19</accession>
<evidence type="ECO:0000256" key="2">
    <source>
        <dbReference type="ARBA" id="ARBA00022679"/>
    </source>
</evidence>
<keyword evidence="6" id="KW-1185">Reference proteome</keyword>
<dbReference type="EMBL" id="CM018033">
    <property type="protein sequence ID" value="KAA8545617.1"/>
    <property type="molecule type" value="Genomic_DNA"/>
</dbReference>
<dbReference type="CDD" id="cd03784">
    <property type="entry name" value="GT1_Gtf-like"/>
    <property type="match status" value="1"/>
</dbReference>
<evidence type="ECO:0000256" key="3">
    <source>
        <dbReference type="RuleBase" id="RU003718"/>
    </source>
</evidence>